<evidence type="ECO:0000256" key="4">
    <source>
        <dbReference type="ARBA" id="ARBA00022989"/>
    </source>
</evidence>
<dbReference type="InterPro" id="IPR002293">
    <property type="entry name" value="AA/rel_permease1"/>
</dbReference>
<comment type="caution">
    <text evidence="7">The sequence shown here is derived from an EMBL/GenBank/DDBJ whole genome shotgun (WGS) entry which is preliminary data.</text>
</comment>
<comment type="subcellular location">
    <subcellularLocation>
        <location evidence="1">Cell membrane</location>
        <topology evidence="1">Multi-pass membrane protein</topology>
    </subcellularLocation>
</comment>
<feature type="transmembrane region" description="Helical" evidence="6">
    <location>
        <begin position="21"/>
        <end position="41"/>
    </location>
</feature>
<dbReference type="PANTHER" id="PTHR42770">
    <property type="entry name" value="AMINO ACID TRANSPORTER-RELATED"/>
    <property type="match status" value="1"/>
</dbReference>
<dbReference type="Pfam" id="PF13520">
    <property type="entry name" value="AA_permease_2"/>
    <property type="match status" value="1"/>
</dbReference>
<accession>A0ABP7ZU86</accession>
<evidence type="ECO:0000256" key="6">
    <source>
        <dbReference type="SAM" id="Phobius"/>
    </source>
</evidence>
<evidence type="ECO:0000313" key="7">
    <source>
        <dbReference type="EMBL" id="GAA4170210.1"/>
    </source>
</evidence>
<dbReference type="RefSeq" id="WP_344751960.1">
    <property type="nucleotide sequence ID" value="NZ_BAABBW010000001.1"/>
</dbReference>
<feature type="transmembrane region" description="Helical" evidence="6">
    <location>
        <begin position="236"/>
        <end position="259"/>
    </location>
</feature>
<organism evidence="7 8">
    <name type="scientific">Gryllotalpicola koreensis</name>
    <dbReference type="NCBI Taxonomy" id="993086"/>
    <lineage>
        <taxon>Bacteria</taxon>
        <taxon>Bacillati</taxon>
        <taxon>Actinomycetota</taxon>
        <taxon>Actinomycetes</taxon>
        <taxon>Micrococcales</taxon>
        <taxon>Microbacteriaceae</taxon>
        <taxon>Gryllotalpicola</taxon>
    </lineage>
</organism>
<proteinExistence type="predicted"/>
<dbReference type="Gene3D" id="1.20.1740.10">
    <property type="entry name" value="Amino acid/polyamine transporter I"/>
    <property type="match status" value="1"/>
</dbReference>
<sequence>MATTTETMTPRRLSRALGPTALVLFGLTYLAPVTVFTTYGIVTQQTDNHLPSAYVVALVAMLFTAFSYGRMARAFPVSGSAYTYTQQSFGAHLGFLTGWTLMLDYLLLPMINFLLIGIYLNTQFPAVPQWVFALAALLVTLVFNVLGITLVNKLNVAIVSLSVLLVVVFAALSIGHLATNPGAGVPNPLTPFLPGPDGLGPVFAGAAVLALSFLGFDAVSTLAEEAKNPVRDIPRAILLTTLIGGVIFIVVSWLGALVVPDWHAFHDLDNAGVDLMAKVGGTLLTDFFVAVYVVGAFGSGMTTQVSVSRIIFSMGRDGILPRVFGRLHPRFKTPWVAAVLVSAISLLALVVSLGVAAEMISFGALVAFSMVNLAVIRHFLFPRGGAARRGPREWIVYGLLPAIGFALTVWLWTSLSQVTFIVGLSWVALGFIYLAVSTRFFRRRPPTLDFSETELVDPAAAPASAE</sequence>
<feature type="transmembrane region" description="Helical" evidence="6">
    <location>
        <begin position="287"/>
        <end position="312"/>
    </location>
</feature>
<keyword evidence="2" id="KW-1003">Cell membrane</keyword>
<feature type="transmembrane region" description="Helical" evidence="6">
    <location>
        <begin position="418"/>
        <end position="436"/>
    </location>
</feature>
<dbReference type="PIRSF" id="PIRSF006060">
    <property type="entry name" value="AA_transporter"/>
    <property type="match status" value="1"/>
</dbReference>
<keyword evidence="4 6" id="KW-1133">Transmembrane helix</keyword>
<feature type="transmembrane region" description="Helical" evidence="6">
    <location>
        <begin position="333"/>
        <end position="356"/>
    </location>
</feature>
<evidence type="ECO:0000256" key="3">
    <source>
        <dbReference type="ARBA" id="ARBA00022692"/>
    </source>
</evidence>
<evidence type="ECO:0000256" key="5">
    <source>
        <dbReference type="ARBA" id="ARBA00023136"/>
    </source>
</evidence>
<keyword evidence="8" id="KW-1185">Reference proteome</keyword>
<feature type="transmembrane region" description="Helical" evidence="6">
    <location>
        <begin position="198"/>
        <end position="216"/>
    </location>
</feature>
<gene>
    <name evidence="7" type="ORF">GCM10022287_07790</name>
</gene>
<protein>
    <submittedName>
        <fullName evidence="7">APC family permease</fullName>
    </submittedName>
</protein>
<feature type="transmembrane region" description="Helical" evidence="6">
    <location>
        <begin position="130"/>
        <end position="151"/>
    </location>
</feature>
<dbReference type="EMBL" id="BAABBW010000001">
    <property type="protein sequence ID" value="GAA4170210.1"/>
    <property type="molecule type" value="Genomic_DNA"/>
</dbReference>
<dbReference type="Proteomes" id="UP001501079">
    <property type="component" value="Unassembled WGS sequence"/>
</dbReference>
<feature type="transmembrane region" description="Helical" evidence="6">
    <location>
        <begin position="158"/>
        <end position="178"/>
    </location>
</feature>
<keyword evidence="5 6" id="KW-0472">Membrane</keyword>
<feature type="transmembrane region" description="Helical" evidence="6">
    <location>
        <begin position="93"/>
        <end position="118"/>
    </location>
</feature>
<reference evidence="8" key="1">
    <citation type="journal article" date="2019" name="Int. J. Syst. Evol. Microbiol.">
        <title>The Global Catalogue of Microorganisms (GCM) 10K type strain sequencing project: providing services to taxonomists for standard genome sequencing and annotation.</title>
        <authorList>
            <consortium name="The Broad Institute Genomics Platform"/>
            <consortium name="The Broad Institute Genome Sequencing Center for Infectious Disease"/>
            <person name="Wu L."/>
            <person name="Ma J."/>
        </authorList>
    </citation>
    <scope>NUCLEOTIDE SEQUENCE [LARGE SCALE GENOMIC DNA]</scope>
    <source>
        <strain evidence="8">JCM 17591</strain>
    </source>
</reference>
<feature type="transmembrane region" description="Helical" evidence="6">
    <location>
        <begin position="394"/>
        <end position="412"/>
    </location>
</feature>
<name>A0ABP7ZU86_9MICO</name>
<dbReference type="InterPro" id="IPR050367">
    <property type="entry name" value="APC_superfamily"/>
</dbReference>
<feature type="transmembrane region" description="Helical" evidence="6">
    <location>
        <begin position="53"/>
        <end position="72"/>
    </location>
</feature>
<evidence type="ECO:0000256" key="2">
    <source>
        <dbReference type="ARBA" id="ARBA00022475"/>
    </source>
</evidence>
<feature type="transmembrane region" description="Helical" evidence="6">
    <location>
        <begin position="362"/>
        <end position="382"/>
    </location>
</feature>
<dbReference type="PANTHER" id="PTHR42770:SF8">
    <property type="entry name" value="PUTRESCINE IMPORTER PUUP"/>
    <property type="match status" value="1"/>
</dbReference>
<evidence type="ECO:0000256" key="1">
    <source>
        <dbReference type="ARBA" id="ARBA00004651"/>
    </source>
</evidence>
<keyword evidence="3 6" id="KW-0812">Transmembrane</keyword>
<evidence type="ECO:0000313" key="8">
    <source>
        <dbReference type="Proteomes" id="UP001501079"/>
    </source>
</evidence>